<sequence>MTRKAGPDAPGVIDAAKAREGSPFLTTKQAAFYLGVSPRTLQDMRTDGRGPPYHRHGRSVRYHASELIEWATGDPIIGKRA</sequence>
<feature type="domain" description="Helix-turn-helix" evidence="1">
    <location>
        <begin position="24"/>
        <end position="72"/>
    </location>
</feature>
<dbReference type="Gene3D" id="1.10.10.10">
    <property type="entry name" value="Winged helix-like DNA-binding domain superfamily/Winged helix DNA-binding domain"/>
    <property type="match status" value="1"/>
</dbReference>
<name>A0ABS7PII2_9SPHN</name>
<gene>
    <name evidence="2" type="ORF">K7G82_02065</name>
</gene>
<dbReference type="Proteomes" id="UP000706039">
    <property type="component" value="Unassembled WGS sequence"/>
</dbReference>
<evidence type="ECO:0000259" key="1">
    <source>
        <dbReference type="Pfam" id="PF12728"/>
    </source>
</evidence>
<dbReference type="RefSeq" id="WP_222988148.1">
    <property type="nucleotide sequence ID" value="NZ_JAINVV010000001.1"/>
</dbReference>
<evidence type="ECO:0000313" key="3">
    <source>
        <dbReference type="Proteomes" id="UP000706039"/>
    </source>
</evidence>
<evidence type="ECO:0000313" key="2">
    <source>
        <dbReference type="EMBL" id="MBY8821058.1"/>
    </source>
</evidence>
<comment type="caution">
    <text evidence="2">The sequence shown here is derived from an EMBL/GenBank/DDBJ whole genome shotgun (WGS) entry which is preliminary data.</text>
</comment>
<organism evidence="2 3">
    <name type="scientific">Sphingomonas colocasiae</name>
    <dbReference type="NCBI Taxonomy" id="1848973"/>
    <lineage>
        <taxon>Bacteria</taxon>
        <taxon>Pseudomonadati</taxon>
        <taxon>Pseudomonadota</taxon>
        <taxon>Alphaproteobacteria</taxon>
        <taxon>Sphingomonadales</taxon>
        <taxon>Sphingomonadaceae</taxon>
        <taxon>Sphingomonas</taxon>
    </lineage>
</organism>
<dbReference type="InterPro" id="IPR036388">
    <property type="entry name" value="WH-like_DNA-bd_sf"/>
</dbReference>
<reference evidence="2 3" key="1">
    <citation type="submission" date="2021-08" db="EMBL/GenBank/DDBJ databases">
        <authorList>
            <person name="Tuo L."/>
        </authorList>
    </citation>
    <scope>NUCLEOTIDE SEQUENCE [LARGE SCALE GENOMIC DNA]</scope>
    <source>
        <strain evidence="2 3">JCM 31229</strain>
    </source>
</reference>
<dbReference type="SUPFAM" id="SSF46955">
    <property type="entry name" value="Putative DNA-binding domain"/>
    <property type="match status" value="1"/>
</dbReference>
<dbReference type="InterPro" id="IPR041657">
    <property type="entry name" value="HTH_17"/>
</dbReference>
<dbReference type="InterPro" id="IPR010093">
    <property type="entry name" value="SinI_DNA-bd"/>
</dbReference>
<dbReference type="Pfam" id="PF12728">
    <property type="entry name" value="HTH_17"/>
    <property type="match status" value="1"/>
</dbReference>
<accession>A0ABS7PII2</accession>
<dbReference type="NCBIfam" id="TIGR01764">
    <property type="entry name" value="excise"/>
    <property type="match status" value="1"/>
</dbReference>
<keyword evidence="3" id="KW-1185">Reference proteome</keyword>
<dbReference type="InterPro" id="IPR009061">
    <property type="entry name" value="DNA-bd_dom_put_sf"/>
</dbReference>
<dbReference type="EMBL" id="JAINVV010000001">
    <property type="protein sequence ID" value="MBY8821058.1"/>
    <property type="molecule type" value="Genomic_DNA"/>
</dbReference>
<protein>
    <submittedName>
        <fullName evidence="2">Helix-turn-helix domain-containing protein</fullName>
    </submittedName>
</protein>
<proteinExistence type="predicted"/>